<organism evidence="1 2">
    <name type="scientific">Acanthaster planci</name>
    <name type="common">Crown-of-thorns starfish</name>
    <dbReference type="NCBI Taxonomy" id="133434"/>
    <lineage>
        <taxon>Eukaryota</taxon>
        <taxon>Metazoa</taxon>
        <taxon>Echinodermata</taxon>
        <taxon>Eleutherozoa</taxon>
        <taxon>Asterozoa</taxon>
        <taxon>Asteroidea</taxon>
        <taxon>Valvatacea</taxon>
        <taxon>Valvatida</taxon>
        <taxon>Acanthasteridae</taxon>
        <taxon>Acanthaster</taxon>
    </lineage>
</organism>
<proteinExistence type="predicted"/>
<dbReference type="GeneID" id="110983496"/>
<name>A0A8B7Z578_ACAPL</name>
<gene>
    <name evidence="2" type="primary">LOC110983496</name>
</gene>
<evidence type="ECO:0000313" key="1">
    <source>
        <dbReference type="Proteomes" id="UP000694845"/>
    </source>
</evidence>
<sequence>MATGGLSGVLQPPLFLQEPGEPPVPWKNWISLFQTYIVATETKNSVPPRFQQRSQHPGETIDNYVAALRELIKQVIFTLSQTR</sequence>
<dbReference type="OrthoDB" id="8195376at2759"/>
<evidence type="ECO:0000313" key="2">
    <source>
        <dbReference type="RefSeq" id="XP_022098491.1"/>
    </source>
</evidence>
<dbReference type="KEGG" id="aplc:110983496"/>
<reference evidence="2" key="1">
    <citation type="submission" date="2025-08" db="UniProtKB">
        <authorList>
            <consortium name="RefSeq"/>
        </authorList>
    </citation>
    <scope>IDENTIFICATION</scope>
</reference>
<dbReference type="Proteomes" id="UP000694845">
    <property type="component" value="Unplaced"/>
</dbReference>
<keyword evidence="1" id="KW-1185">Reference proteome</keyword>
<accession>A0A8B7Z578</accession>
<protein>
    <submittedName>
        <fullName evidence="2">Uncharacterized protein LOC110983496</fullName>
    </submittedName>
</protein>
<dbReference type="AlphaFoldDB" id="A0A8B7Z578"/>
<dbReference type="RefSeq" id="XP_022098491.1">
    <property type="nucleotide sequence ID" value="XM_022242799.1"/>
</dbReference>